<evidence type="ECO:0000256" key="5">
    <source>
        <dbReference type="ARBA" id="ARBA00022927"/>
    </source>
</evidence>
<dbReference type="InterPro" id="IPR003369">
    <property type="entry name" value="TatA/B/E"/>
</dbReference>
<dbReference type="Gene3D" id="1.20.5.3310">
    <property type="match status" value="1"/>
</dbReference>
<gene>
    <name evidence="9" type="primary">tatA</name>
    <name evidence="11" type="ORF">EV383_2741</name>
</gene>
<comment type="similarity">
    <text evidence="9">Belongs to the TatA/E family.</text>
</comment>
<evidence type="ECO:0000313" key="12">
    <source>
        <dbReference type="Proteomes" id="UP000291591"/>
    </source>
</evidence>
<comment type="subcellular location">
    <subcellularLocation>
        <location evidence="1 9">Cell membrane</location>
        <topology evidence="1 9">Single-pass membrane protein</topology>
    </subcellularLocation>
</comment>
<dbReference type="Pfam" id="PF02416">
    <property type="entry name" value="TatA_B_E"/>
    <property type="match status" value="1"/>
</dbReference>
<proteinExistence type="inferred from homology"/>
<feature type="region of interest" description="Disordered" evidence="10">
    <location>
        <begin position="45"/>
        <end position="77"/>
    </location>
</feature>
<keyword evidence="12" id="KW-1185">Reference proteome</keyword>
<evidence type="ECO:0000256" key="4">
    <source>
        <dbReference type="ARBA" id="ARBA00022692"/>
    </source>
</evidence>
<dbReference type="GO" id="GO:0008320">
    <property type="term" value="F:protein transmembrane transporter activity"/>
    <property type="evidence" value="ECO:0007669"/>
    <property type="project" value="UniProtKB-UniRule"/>
</dbReference>
<comment type="function">
    <text evidence="9">Part of the twin-arginine translocation (Tat) system that transports large folded proteins containing a characteristic twin-arginine motif in their signal peptide across membranes. TatA could form the protein-conducting channel of the Tat system.</text>
</comment>
<evidence type="ECO:0000256" key="8">
    <source>
        <dbReference type="ARBA" id="ARBA00023136"/>
    </source>
</evidence>
<reference evidence="11 12" key="1">
    <citation type="submission" date="2019-02" db="EMBL/GenBank/DDBJ databases">
        <title>Sequencing the genomes of 1000 actinobacteria strains.</title>
        <authorList>
            <person name="Klenk H.-P."/>
        </authorList>
    </citation>
    <scope>NUCLEOTIDE SEQUENCE [LARGE SCALE GENOMIC DNA]</scope>
    <source>
        <strain evidence="11 12">DSM 45779</strain>
    </source>
</reference>
<comment type="subunit">
    <text evidence="9">The Tat system comprises two distinct complexes: a TatABC complex, containing multiple copies of TatA, TatB and TatC subunits, and a separate TatA complex, containing only TatA subunits. Substrates initially bind to the TatABC complex, which probably triggers association of the separate TatA complex to form the active translocon.</text>
</comment>
<evidence type="ECO:0000256" key="1">
    <source>
        <dbReference type="ARBA" id="ARBA00004162"/>
    </source>
</evidence>
<organism evidence="11 12">
    <name type="scientific">Pseudonocardia sediminis</name>
    <dbReference type="NCBI Taxonomy" id="1397368"/>
    <lineage>
        <taxon>Bacteria</taxon>
        <taxon>Bacillati</taxon>
        <taxon>Actinomycetota</taxon>
        <taxon>Actinomycetes</taxon>
        <taxon>Pseudonocardiales</taxon>
        <taxon>Pseudonocardiaceae</taxon>
        <taxon>Pseudonocardia</taxon>
    </lineage>
</organism>
<dbReference type="AlphaFoldDB" id="A0A4Q7UXM6"/>
<keyword evidence="3 9" id="KW-1003">Cell membrane</keyword>
<dbReference type="OrthoDB" id="5245163at2"/>
<evidence type="ECO:0000256" key="2">
    <source>
        <dbReference type="ARBA" id="ARBA00022448"/>
    </source>
</evidence>
<name>A0A4Q7UXM6_PSEST</name>
<dbReference type="Proteomes" id="UP000291591">
    <property type="component" value="Unassembled WGS sequence"/>
</dbReference>
<dbReference type="PANTHER" id="PTHR42982:SF8">
    <property type="entry name" value="SEC-INDEPENDENT PROTEIN TRANSLOCASE PROTEIN TATA"/>
    <property type="match status" value="1"/>
</dbReference>
<dbReference type="EMBL" id="SHKL01000001">
    <property type="protein sequence ID" value="RZT85854.1"/>
    <property type="molecule type" value="Genomic_DNA"/>
</dbReference>
<evidence type="ECO:0000256" key="10">
    <source>
        <dbReference type="SAM" id="MobiDB-lite"/>
    </source>
</evidence>
<dbReference type="NCBIfam" id="TIGR01411">
    <property type="entry name" value="tatAE"/>
    <property type="match status" value="1"/>
</dbReference>
<evidence type="ECO:0000256" key="9">
    <source>
        <dbReference type="HAMAP-Rule" id="MF_00236"/>
    </source>
</evidence>
<dbReference type="InterPro" id="IPR006312">
    <property type="entry name" value="TatA/E"/>
</dbReference>
<keyword evidence="2 9" id="KW-0813">Transport</keyword>
<sequence length="77" mass="8189">MGAMSPVHWLIVVGVLVLLFGAKRLPEAARSIGRSARVLKGEMRAVDDDNAPAPVRDLPVTAPERTPPVAGGPDRHE</sequence>
<evidence type="ECO:0000313" key="11">
    <source>
        <dbReference type="EMBL" id="RZT85854.1"/>
    </source>
</evidence>
<evidence type="ECO:0000256" key="6">
    <source>
        <dbReference type="ARBA" id="ARBA00022989"/>
    </source>
</evidence>
<keyword evidence="8 9" id="KW-0472">Membrane</keyword>
<evidence type="ECO:0000256" key="3">
    <source>
        <dbReference type="ARBA" id="ARBA00022475"/>
    </source>
</evidence>
<dbReference type="GO" id="GO:0043953">
    <property type="term" value="P:protein transport by the Tat complex"/>
    <property type="evidence" value="ECO:0007669"/>
    <property type="project" value="UniProtKB-UniRule"/>
</dbReference>
<keyword evidence="6 9" id="KW-1133">Transmembrane helix</keyword>
<accession>A0A4Q7UXM6</accession>
<keyword evidence="5 9" id="KW-0653">Protein transport</keyword>
<protein>
    <recommendedName>
        <fullName evidence="9">Sec-independent protein translocase protein TatA</fullName>
    </recommendedName>
</protein>
<dbReference type="PANTHER" id="PTHR42982">
    <property type="entry name" value="SEC-INDEPENDENT PROTEIN TRANSLOCASE PROTEIN TATA"/>
    <property type="match status" value="1"/>
</dbReference>
<dbReference type="HAMAP" id="MF_00236">
    <property type="entry name" value="TatA_E"/>
    <property type="match status" value="1"/>
</dbReference>
<keyword evidence="4 9" id="KW-0812">Transmembrane</keyword>
<evidence type="ECO:0000256" key="7">
    <source>
        <dbReference type="ARBA" id="ARBA00023010"/>
    </source>
</evidence>
<dbReference type="GO" id="GO:0033281">
    <property type="term" value="C:TAT protein transport complex"/>
    <property type="evidence" value="ECO:0007669"/>
    <property type="project" value="UniProtKB-UniRule"/>
</dbReference>
<comment type="caution">
    <text evidence="11">The sequence shown here is derived from an EMBL/GenBank/DDBJ whole genome shotgun (WGS) entry which is preliminary data.</text>
</comment>
<keyword evidence="7 9" id="KW-0811">Translocation</keyword>
<dbReference type="NCBIfam" id="NF001854">
    <property type="entry name" value="PRK00575.1"/>
    <property type="match status" value="1"/>
</dbReference>